<dbReference type="GO" id="GO:0046872">
    <property type="term" value="F:metal ion binding"/>
    <property type="evidence" value="ECO:0007669"/>
    <property type="project" value="UniProtKB-KW"/>
</dbReference>
<dbReference type="Gene3D" id="3.40.50.11270">
    <property type="match status" value="1"/>
</dbReference>
<evidence type="ECO:0000313" key="7">
    <source>
        <dbReference type="Proteomes" id="UP000823597"/>
    </source>
</evidence>
<dbReference type="Gene3D" id="3.40.1010.20">
    <property type="entry name" value="4-hydroxy-3-methylbut-2-enyl diphosphate reductase, catalytic domain"/>
    <property type="match status" value="2"/>
</dbReference>
<dbReference type="EC" id="1.17.7.4" evidence="6"/>
<dbReference type="NCBIfam" id="NF002187">
    <property type="entry name" value="PRK01045.1-1"/>
    <property type="match status" value="1"/>
</dbReference>
<protein>
    <submittedName>
        <fullName evidence="6">4-hydroxy-3-methylbut-2-enyl diphosphate reductase</fullName>
        <ecNumber evidence="6">1.17.7.4</ecNumber>
    </submittedName>
</protein>
<reference evidence="6" key="1">
    <citation type="submission" date="2020-10" db="EMBL/GenBank/DDBJ databases">
        <authorList>
            <person name="Gilroy R."/>
        </authorList>
    </citation>
    <scope>NUCLEOTIDE SEQUENCE</scope>
    <source>
        <strain evidence="6">10037</strain>
    </source>
</reference>
<evidence type="ECO:0000313" key="6">
    <source>
        <dbReference type="EMBL" id="MBO8464716.1"/>
    </source>
</evidence>
<evidence type="ECO:0000256" key="3">
    <source>
        <dbReference type="ARBA" id="ARBA00022723"/>
    </source>
</evidence>
<sequence length="314" mass="33864">MHLKIEIDEGSGFCYGVVRAIGKAEEILSASGKLYSLGAIVHNDTELERLAQKGLTSISYDEFENGAPGHGAGILIRAHGEPPKTYAIAEKNSYRLIDCTCPVVLRLQEKIRAAAKRIGGNGRILIFGKKGHAEVNGLVGQAEAEGCDVYVIENEEMLHSLSASGKIGGTGTADSQTEIFSQTTKDPDGYRRLCDSLKRLIPGIKINDTICGQVASRHARLTDFAARHDTILFVSGKESSNGKVLYGLCKKANPRSHFIEDENGIKPEWFHEGESVGICGATSTPKWLLERVATSLTSGVGLTNSPDKRPDSLQ</sequence>
<dbReference type="GO" id="GO:0050992">
    <property type="term" value="P:dimethylallyl diphosphate biosynthetic process"/>
    <property type="evidence" value="ECO:0007669"/>
    <property type="project" value="InterPro"/>
</dbReference>
<gene>
    <name evidence="6" type="ORF">IAB93_01810</name>
</gene>
<accession>A0A9D9N8V3</accession>
<keyword evidence="3" id="KW-0479">Metal-binding</keyword>
<dbReference type="Pfam" id="PF02401">
    <property type="entry name" value="LYTB"/>
    <property type="match status" value="1"/>
</dbReference>
<proteinExistence type="predicted"/>
<evidence type="ECO:0000256" key="5">
    <source>
        <dbReference type="ARBA" id="ARBA00023014"/>
    </source>
</evidence>
<organism evidence="6 7">
    <name type="scientific">Candidatus Merdivivens pullistercoris</name>
    <dbReference type="NCBI Taxonomy" id="2840873"/>
    <lineage>
        <taxon>Bacteria</taxon>
        <taxon>Pseudomonadati</taxon>
        <taxon>Bacteroidota</taxon>
        <taxon>Bacteroidia</taxon>
        <taxon>Bacteroidales</taxon>
        <taxon>Muribaculaceae</taxon>
        <taxon>Muribaculaceae incertae sedis</taxon>
        <taxon>Candidatus Merdivivens</taxon>
    </lineage>
</organism>
<evidence type="ECO:0000256" key="2">
    <source>
        <dbReference type="ARBA" id="ARBA00022485"/>
    </source>
</evidence>
<evidence type="ECO:0000256" key="4">
    <source>
        <dbReference type="ARBA" id="ARBA00023004"/>
    </source>
</evidence>
<dbReference type="InterPro" id="IPR003451">
    <property type="entry name" value="LytB/IspH"/>
</dbReference>
<dbReference type="Proteomes" id="UP000823597">
    <property type="component" value="Unassembled WGS sequence"/>
</dbReference>
<keyword evidence="2" id="KW-0004">4Fe-4S</keyword>
<reference evidence="6" key="2">
    <citation type="journal article" date="2021" name="PeerJ">
        <title>Extensive microbial diversity within the chicken gut microbiome revealed by metagenomics and culture.</title>
        <authorList>
            <person name="Gilroy R."/>
            <person name="Ravi A."/>
            <person name="Getino M."/>
            <person name="Pursley I."/>
            <person name="Horton D.L."/>
            <person name="Alikhan N.F."/>
            <person name="Baker D."/>
            <person name="Gharbi K."/>
            <person name="Hall N."/>
            <person name="Watson M."/>
            <person name="Adriaenssens E.M."/>
            <person name="Foster-Nyarko E."/>
            <person name="Jarju S."/>
            <person name="Secka A."/>
            <person name="Antonio M."/>
            <person name="Oren A."/>
            <person name="Chaudhuri R.R."/>
            <person name="La Ragione R."/>
            <person name="Hildebrand F."/>
            <person name="Pallen M.J."/>
        </authorList>
    </citation>
    <scope>NUCLEOTIDE SEQUENCE</scope>
    <source>
        <strain evidence="6">10037</strain>
    </source>
</reference>
<dbReference type="GO" id="GO:0051745">
    <property type="term" value="F:4-hydroxy-3-methylbut-2-enyl diphosphate reductase activity"/>
    <property type="evidence" value="ECO:0007669"/>
    <property type="project" value="UniProtKB-EC"/>
</dbReference>
<dbReference type="EMBL" id="JADIME010000018">
    <property type="protein sequence ID" value="MBO8464716.1"/>
    <property type="molecule type" value="Genomic_DNA"/>
</dbReference>
<comment type="cofactor">
    <cofactor evidence="1">
        <name>[4Fe-4S] cluster</name>
        <dbReference type="ChEBI" id="CHEBI:49883"/>
    </cofactor>
</comment>
<dbReference type="PANTHER" id="PTHR30426:SF0">
    <property type="entry name" value="4-HYDROXY-3-METHYLBUT-2-ENYL DIPHOSPHATE REDUCTASE"/>
    <property type="match status" value="1"/>
</dbReference>
<dbReference type="PANTHER" id="PTHR30426">
    <property type="entry name" value="4-HYDROXY-3-METHYLBUT-2-ENYL DIPHOSPHATE REDUCTASE"/>
    <property type="match status" value="1"/>
</dbReference>
<keyword evidence="6" id="KW-0560">Oxidoreductase</keyword>
<comment type="caution">
    <text evidence="6">The sequence shown here is derived from an EMBL/GenBank/DDBJ whole genome shotgun (WGS) entry which is preliminary data.</text>
</comment>
<name>A0A9D9N8V3_9BACT</name>
<dbReference type="GO" id="GO:0051539">
    <property type="term" value="F:4 iron, 4 sulfur cluster binding"/>
    <property type="evidence" value="ECO:0007669"/>
    <property type="project" value="UniProtKB-KW"/>
</dbReference>
<keyword evidence="5" id="KW-0411">Iron-sulfur</keyword>
<dbReference type="GO" id="GO:0019288">
    <property type="term" value="P:isopentenyl diphosphate biosynthetic process, methylerythritol 4-phosphate pathway"/>
    <property type="evidence" value="ECO:0007669"/>
    <property type="project" value="InterPro"/>
</dbReference>
<evidence type="ECO:0000256" key="1">
    <source>
        <dbReference type="ARBA" id="ARBA00001966"/>
    </source>
</evidence>
<keyword evidence="4" id="KW-0408">Iron</keyword>
<dbReference type="AlphaFoldDB" id="A0A9D9N8V3"/>
<dbReference type="CDD" id="cd13944">
    <property type="entry name" value="lytB_ispH"/>
    <property type="match status" value="1"/>
</dbReference>